<evidence type="ECO:0000256" key="1">
    <source>
        <dbReference type="SAM" id="MobiDB-lite"/>
    </source>
</evidence>
<feature type="region of interest" description="Disordered" evidence="1">
    <location>
        <begin position="56"/>
        <end position="79"/>
    </location>
</feature>
<sequence>MHWLAAWRLRWWRQQRLTGAHGDGGRCVRVQRQILAGVAHGQLGAGTVAKDEGDVGVVGVDDQPEAAPSQPEPQPRDAVGQLRIDGQDALVVA</sequence>
<dbReference type="EMBL" id="CSAJ01000193">
    <property type="protein sequence ID" value="COW13188.1"/>
    <property type="molecule type" value="Genomic_DNA"/>
</dbReference>
<gene>
    <name evidence="2" type="ORF">ERS007720_01786</name>
</gene>
<dbReference type="AlphaFoldDB" id="A0A655ITN2"/>
<organism evidence="2 3">
    <name type="scientific">Mycobacterium tuberculosis</name>
    <dbReference type="NCBI Taxonomy" id="1773"/>
    <lineage>
        <taxon>Bacteria</taxon>
        <taxon>Bacillati</taxon>
        <taxon>Actinomycetota</taxon>
        <taxon>Actinomycetes</taxon>
        <taxon>Mycobacteriales</taxon>
        <taxon>Mycobacteriaceae</taxon>
        <taxon>Mycobacterium</taxon>
        <taxon>Mycobacterium tuberculosis complex</taxon>
    </lineage>
</organism>
<evidence type="ECO:0000313" key="3">
    <source>
        <dbReference type="Proteomes" id="UP000044938"/>
    </source>
</evidence>
<proteinExistence type="predicted"/>
<reference evidence="2 3" key="1">
    <citation type="submission" date="2015-03" db="EMBL/GenBank/DDBJ databases">
        <authorList>
            <consortium name="Pathogen Informatics"/>
        </authorList>
    </citation>
    <scope>NUCLEOTIDE SEQUENCE [LARGE SCALE GENOMIC DNA]</scope>
    <source>
        <strain evidence="2 3">M09401471</strain>
    </source>
</reference>
<name>A0A655ITN2_MYCTX</name>
<accession>A0A655ITN2</accession>
<evidence type="ECO:0000313" key="2">
    <source>
        <dbReference type="EMBL" id="COW13188.1"/>
    </source>
</evidence>
<protein>
    <submittedName>
        <fullName evidence="2">Uncharacterized protein</fullName>
    </submittedName>
</protein>
<feature type="compositionally biased region" description="Low complexity" evidence="1">
    <location>
        <begin position="56"/>
        <end position="69"/>
    </location>
</feature>
<dbReference type="Proteomes" id="UP000044938">
    <property type="component" value="Unassembled WGS sequence"/>
</dbReference>